<dbReference type="AlphaFoldDB" id="A0AAV5MK72"/>
<dbReference type="Proteomes" id="UP001054252">
    <property type="component" value="Unassembled WGS sequence"/>
</dbReference>
<evidence type="ECO:0000313" key="3">
    <source>
        <dbReference type="Proteomes" id="UP001054252"/>
    </source>
</evidence>
<sequence>MAYLVSVDCHGSIWLKLKIKEKNNRHQHPLASRLRAYLVQLVGSPFGLQNLQLHQTLQLVKNATTSHKFVFCPFHCKS</sequence>
<comment type="caution">
    <text evidence="1">The sequence shown here is derived from an EMBL/GenBank/DDBJ whole genome shotgun (WGS) entry which is preliminary data.</text>
</comment>
<evidence type="ECO:0000313" key="2">
    <source>
        <dbReference type="EMBL" id="GKV50393.1"/>
    </source>
</evidence>
<proteinExistence type="predicted"/>
<name>A0AAV5MK72_9ROSI</name>
<protein>
    <submittedName>
        <fullName evidence="1">Uncharacterized protein</fullName>
    </submittedName>
</protein>
<gene>
    <name evidence="1" type="ORF">SLEP1_g57097</name>
    <name evidence="2" type="ORF">SLEP1_g57099</name>
</gene>
<reference evidence="1 3" key="1">
    <citation type="journal article" date="2021" name="Commun. Biol.">
        <title>The genome of Shorea leprosula (Dipterocarpaceae) highlights the ecological relevance of drought in aseasonal tropical rainforests.</title>
        <authorList>
            <person name="Ng K.K.S."/>
            <person name="Kobayashi M.J."/>
            <person name="Fawcett J.A."/>
            <person name="Hatakeyama M."/>
            <person name="Paape T."/>
            <person name="Ng C.H."/>
            <person name="Ang C.C."/>
            <person name="Tnah L.H."/>
            <person name="Lee C.T."/>
            <person name="Nishiyama T."/>
            <person name="Sese J."/>
            <person name="O'Brien M.J."/>
            <person name="Copetti D."/>
            <person name="Mohd Noor M.I."/>
            <person name="Ong R.C."/>
            <person name="Putra M."/>
            <person name="Sireger I.Z."/>
            <person name="Indrioko S."/>
            <person name="Kosugi Y."/>
            <person name="Izuno A."/>
            <person name="Isagi Y."/>
            <person name="Lee S.L."/>
            <person name="Shimizu K.K."/>
        </authorList>
    </citation>
    <scope>NUCLEOTIDE SEQUENCE [LARGE SCALE GENOMIC DNA]</scope>
    <source>
        <strain evidence="1">214</strain>
    </source>
</reference>
<evidence type="ECO:0000313" key="1">
    <source>
        <dbReference type="EMBL" id="GKV50391.1"/>
    </source>
</evidence>
<accession>A0AAV5MK72</accession>
<dbReference type="EMBL" id="BPVZ01000363">
    <property type="protein sequence ID" value="GKV50391.1"/>
    <property type="molecule type" value="Genomic_DNA"/>
</dbReference>
<dbReference type="EMBL" id="BPVZ01000363">
    <property type="protein sequence ID" value="GKV50393.1"/>
    <property type="molecule type" value="Genomic_DNA"/>
</dbReference>
<organism evidence="1 3">
    <name type="scientific">Rubroshorea leprosula</name>
    <dbReference type="NCBI Taxonomy" id="152421"/>
    <lineage>
        <taxon>Eukaryota</taxon>
        <taxon>Viridiplantae</taxon>
        <taxon>Streptophyta</taxon>
        <taxon>Embryophyta</taxon>
        <taxon>Tracheophyta</taxon>
        <taxon>Spermatophyta</taxon>
        <taxon>Magnoliopsida</taxon>
        <taxon>eudicotyledons</taxon>
        <taxon>Gunneridae</taxon>
        <taxon>Pentapetalae</taxon>
        <taxon>rosids</taxon>
        <taxon>malvids</taxon>
        <taxon>Malvales</taxon>
        <taxon>Dipterocarpaceae</taxon>
        <taxon>Rubroshorea</taxon>
    </lineage>
</organism>
<keyword evidence="3" id="KW-1185">Reference proteome</keyword>